<evidence type="ECO:0000313" key="6">
    <source>
        <dbReference type="Proteomes" id="UP001283361"/>
    </source>
</evidence>
<feature type="compositionally biased region" description="Basic residues" evidence="1">
    <location>
        <begin position="176"/>
        <end position="193"/>
    </location>
</feature>
<feature type="compositionally biased region" description="Polar residues" evidence="1">
    <location>
        <begin position="323"/>
        <end position="335"/>
    </location>
</feature>
<feature type="region of interest" description="Disordered" evidence="1">
    <location>
        <begin position="1389"/>
        <end position="1503"/>
    </location>
</feature>
<feature type="domain" description="Ras-associating" evidence="3">
    <location>
        <begin position="81"/>
        <end position="140"/>
    </location>
</feature>
<feature type="region of interest" description="Disordered" evidence="1">
    <location>
        <begin position="1737"/>
        <end position="1790"/>
    </location>
</feature>
<dbReference type="GO" id="GO:0007165">
    <property type="term" value="P:signal transduction"/>
    <property type="evidence" value="ECO:0007669"/>
    <property type="project" value="InterPro"/>
</dbReference>
<feature type="region of interest" description="Disordered" evidence="1">
    <location>
        <begin position="38"/>
        <end position="76"/>
    </location>
</feature>
<feature type="compositionally biased region" description="Low complexity" evidence="1">
    <location>
        <begin position="280"/>
        <end position="292"/>
    </location>
</feature>
<dbReference type="PANTHER" id="PTHR16027:SF9">
    <property type="entry name" value="RAS-ASSOCIATING AND DILUTE DOMAIN-CONTAINING PROTEIN"/>
    <property type="match status" value="1"/>
</dbReference>
<comment type="caution">
    <text evidence="5">The sequence shown here is derived from an EMBL/GenBank/DDBJ whole genome shotgun (WGS) entry which is preliminary data.</text>
</comment>
<evidence type="ECO:0000259" key="4">
    <source>
        <dbReference type="PROSITE" id="PS51126"/>
    </source>
</evidence>
<feature type="compositionally biased region" description="Low complexity" evidence="1">
    <location>
        <begin position="1575"/>
        <end position="1585"/>
    </location>
</feature>
<feature type="compositionally biased region" description="Polar residues" evidence="1">
    <location>
        <begin position="1269"/>
        <end position="1292"/>
    </location>
</feature>
<feature type="compositionally biased region" description="Low complexity" evidence="1">
    <location>
        <begin position="1198"/>
        <end position="1236"/>
    </location>
</feature>
<sequence>MATESDFARPSLTPRDEGITPRGKRKRARALLLVRSRSQHDVRERLNPSSPRSKKREEEWEEEKEERARQDGAELSIDPRAPGLLKIFGESIVAGAQYKTVLASTRSTAQELIKQALERYGLSARLHPEFLLCEVAGRVGSSSASAGHQQGDSPRRAERRTRRRGERGGSGLGHLFKSRSKSPGRDKRGRQPHSARPDDSDKTKQRNGILIDRARSSSPPCNSPQPPTTTSGKSKLPRNSRGSKLVPCIPSAPSRCSLVLSQGHCDSPRTPLGSPRTPCGSPSTSRGSPRTSLCNTDLAQERHQGSLSSPRRSGNFERGGRGSQNLSPRYSGTNFSQGIIHNGPKLQSRFNGVELSFQNLENGLISRYEEIQDVKPDETGTDKKTEDTEWTEVSVRILSDKDKPLLLQGFWKPPEGLSRRFELRRRRDIAMSLEGNDSSDDTFGLNDNARRIMISKVSPGVIPILSADATCLSSSRRATLKEEWDKASMMTNATLTYGSPRTPSVINAVEGDTRQAYVCPSIYPYLLTLRGCSIQKDLVLYPLKSRSLSIGSSEKKGNSDDICLCADDVLPVHCRVTLKRLPQGEREEASTPAGEQRQYWYCLDLDIYASAYLTVNGVQVKQRASIYPGDLLGIGRQYLFLYKDPTGGHDIPSAVPWLPADRDVIDPLYTRVCRDLKDTQLPNTNLHSSNGDRVQILAPSQAELSPHEYNDLDELNDSALRDAAIFLAYHRDKEVEVLEAIAEVSCSGRDEFPSSLAVLFLAAHHYSVRKFSGDHQTTFLKRLIRVIRERLGVISKSLSQQRYPSHVFGLHEKSQSDRSEPDHFPCLIAWLSNILTLLGHFRSVEFQAQVNSLARRADVTSALQECINCLEETVNFLFQQTVYTVTKALYNPINGLVSGQRVDGSASQQIDQILDILEATQTLSDGLKLHKEVTRQLMAYLLFFLSTTLFNRVIMKGSQLYNRDFGSTLQSDLTKLETWAGTMGLTSEFSSFSEHLMSLTDLLASSKRSLMRLDWEGFQRQFSPLTDAQLCKILSEYNLGEDTPTPSAWYPHYAVDAKEDLTLSLSAHPEFTIPNEEVPVSLSETFPPAFFRRLEQVQHRFSLVGEDAYYSGLSSAGNTPRLSESMTKGEKVVSTFFLQESMASSQHLKTLLCEASRRARVNLETGASKEPKTKGAPPTPPPKPARPLSCEVRPEVTQQHSVNQQSQHVVNEQQQQQQQQHGHQQPSFLQQQSPQHHLPHQHHHDQQHPPETKGGPPQTCQQWQKQQPSLTPILNSNISNTSKNGFSETATNKKVKSNGFEKQYPAGPPPYNMVMKNRRRPAEGAPAPPQSQSQPPNQPSMWTNHQNQTIKPLAHAAILKHGIDSGHQKIQTKDPYTHSRHNIQTLPDFHDKTTKRSSSNQHPGSDQNQRQLKPVLKSQRSWANTQRFEAEQSNNDLASSYPQMRPRPSSATEIDHPMGQSQREEMMRLRSNSALGNKSRHGHSSHGSKVKTHHNYHGHQNNNAQLGENYEHVKDSIGATLIQTASNLRRSPRRADLSQGYSSDNRSGKESEPSGPRHGNQSCPRLLRSSKVDLSDPADSSAGDDAPPPLPPKGEYLLRRTSMGSQNSLESSGNGRPRIDSDPCTASGPSSISLRGGSGRTRCGSRTSVEIQDVADHLVYNPNLPVQDMLDHNQNYFKMESKNSAASIARQQSSDGLSTSNATSDGMTLHRAIPHIPPLELPDDLIAASDMDSPVDNFNKLSSRLPSDSTTSSLLSDKRQKFPSGTNLNSPAINGSRTNLAVDGSHSSLSSDKYPDDIYIDVPDCDVDSSGSAASLLKVLPVEERSKGNVTDSGTIAVRYRHAMPDSRDIATNGKVTGEVFSVSLNKAGSKLGMGLIDGLHTSLKQAGIYVRNVLPDTPAALCGAIRVGDRILAVNGKSIVGTDYQSAMVLIRSTGPRLELLVAKCDRSVASKISASTT</sequence>
<evidence type="ECO:0000313" key="5">
    <source>
        <dbReference type="EMBL" id="KAK3777546.1"/>
    </source>
</evidence>
<proteinExistence type="predicted"/>
<feature type="region of interest" description="Disordered" evidence="1">
    <location>
        <begin position="1"/>
        <end position="26"/>
    </location>
</feature>
<dbReference type="InterPro" id="IPR008984">
    <property type="entry name" value="SMAD_FHA_dom_sf"/>
</dbReference>
<organism evidence="5 6">
    <name type="scientific">Elysia crispata</name>
    <name type="common">lettuce slug</name>
    <dbReference type="NCBI Taxonomy" id="231223"/>
    <lineage>
        <taxon>Eukaryota</taxon>
        <taxon>Metazoa</taxon>
        <taxon>Spiralia</taxon>
        <taxon>Lophotrochozoa</taxon>
        <taxon>Mollusca</taxon>
        <taxon>Gastropoda</taxon>
        <taxon>Heterobranchia</taxon>
        <taxon>Euthyneura</taxon>
        <taxon>Panpulmonata</taxon>
        <taxon>Sacoglossa</taxon>
        <taxon>Placobranchoidea</taxon>
        <taxon>Plakobranchidae</taxon>
        <taxon>Elysia</taxon>
    </lineage>
</organism>
<dbReference type="EMBL" id="JAWDGP010003068">
    <property type="protein sequence ID" value="KAK3777546.1"/>
    <property type="molecule type" value="Genomic_DNA"/>
</dbReference>
<dbReference type="SMART" id="SM00314">
    <property type="entry name" value="RA"/>
    <property type="match status" value="1"/>
</dbReference>
<feature type="compositionally biased region" description="Polar residues" evidence="1">
    <location>
        <begin position="1418"/>
        <end position="1442"/>
    </location>
</feature>
<feature type="compositionally biased region" description="Polar residues" evidence="1">
    <location>
        <begin position="1763"/>
        <end position="1790"/>
    </location>
</feature>
<evidence type="ECO:0000259" key="2">
    <source>
        <dbReference type="PROSITE" id="PS50106"/>
    </source>
</evidence>
<dbReference type="InterPro" id="IPR052072">
    <property type="entry name" value="Vascular_dev_regulator"/>
</dbReference>
<dbReference type="CDD" id="cd06690">
    <property type="entry name" value="PDZ_Radil-like"/>
    <property type="match status" value="1"/>
</dbReference>
<feature type="compositionally biased region" description="Basic residues" evidence="1">
    <location>
        <begin position="1478"/>
        <end position="1497"/>
    </location>
</feature>
<feature type="compositionally biased region" description="Low complexity" evidence="1">
    <location>
        <begin position="1741"/>
        <end position="1755"/>
    </location>
</feature>
<dbReference type="PROSITE" id="PS50200">
    <property type="entry name" value="RA"/>
    <property type="match status" value="1"/>
</dbReference>
<dbReference type="PROSITE" id="PS51126">
    <property type="entry name" value="DILUTE"/>
    <property type="match status" value="1"/>
</dbReference>
<feature type="region of interest" description="Disordered" evidence="1">
    <location>
        <begin position="1683"/>
        <end position="1705"/>
    </location>
</feature>
<feature type="region of interest" description="Disordered" evidence="1">
    <location>
        <begin position="1524"/>
        <end position="1645"/>
    </location>
</feature>
<dbReference type="InterPro" id="IPR001478">
    <property type="entry name" value="PDZ"/>
</dbReference>
<dbReference type="Gene3D" id="2.30.42.10">
    <property type="match status" value="1"/>
</dbReference>
<dbReference type="InterPro" id="IPR029071">
    <property type="entry name" value="Ubiquitin-like_domsf"/>
</dbReference>
<feature type="domain" description="PDZ" evidence="2">
    <location>
        <begin position="1862"/>
        <end position="1947"/>
    </location>
</feature>
<dbReference type="Pfam" id="PF01843">
    <property type="entry name" value="DIL"/>
    <property type="match status" value="1"/>
</dbReference>
<dbReference type="SUPFAM" id="SSF49879">
    <property type="entry name" value="SMAD/FHA domain"/>
    <property type="match status" value="1"/>
</dbReference>
<feature type="compositionally biased region" description="Polar residues" evidence="1">
    <location>
        <begin position="1602"/>
        <end position="1614"/>
    </location>
</feature>
<dbReference type="InterPro" id="IPR036034">
    <property type="entry name" value="PDZ_sf"/>
</dbReference>
<dbReference type="GO" id="GO:0051020">
    <property type="term" value="F:GTPase binding"/>
    <property type="evidence" value="ECO:0007669"/>
    <property type="project" value="TreeGrafter"/>
</dbReference>
<reference evidence="5" key="1">
    <citation type="journal article" date="2023" name="G3 (Bethesda)">
        <title>A reference genome for the long-term kleptoplast-retaining sea slug Elysia crispata morphotype clarki.</title>
        <authorList>
            <person name="Eastman K.E."/>
            <person name="Pendleton A.L."/>
            <person name="Shaikh M.A."/>
            <person name="Suttiyut T."/>
            <person name="Ogas R."/>
            <person name="Tomko P."/>
            <person name="Gavelis G."/>
            <person name="Widhalm J.R."/>
            <person name="Wisecaver J.H."/>
        </authorList>
    </citation>
    <scope>NUCLEOTIDE SEQUENCE</scope>
    <source>
        <strain evidence="5">ECLA1</strain>
    </source>
</reference>
<feature type="region of interest" description="Disordered" evidence="1">
    <location>
        <begin position="141"/>
        <end position="248"/>
    </location>
</feature>
<keyword evidence="6" id="KW-1185">Reference proteome</keyword>
<accession>A0AAE0ZYY0</accession>
<evidence type="ECO:0000259" key="3">
    <source>
        <dbReference type="PROSITE" id="PS50200"/>
    </source>
</evidence>
<dbReference type="Gene3D" id="3.10.20.90">
    <property type="entry name" value="Phosphatidylinositol 3-kinase Catalytic Subunit, Chain A, domain 1"/>
    <property type="match status" value="2"/>
</dbReference>
<dbReference type="SMART" id="SM01132">
    <property type="entry name" value="DIL"/>
    <property type="match status" value="1"/>
</dbReference>
<dbReference type="Pfam" id="PF00595">
    <property type="entry name" value="PDZ"/>
    <property type="match status" value="1"/>
</dbReference>
<name>A0AAE0ZYY0_9GAST</name>
<dbReference type="SUPFAM" id="SSF50156">
    <property type="entry name" value="PDZ domain-like"/>
    <property type="match status" value="1"/>
</dbReference>
<feature type="compositionally biased region" description="Polar residues" evidence="1">
    <location>
        <begin position="1396"/>
        <end position="1411"/>
    </location>
</feature>
<gene>
    <name evidence="5" type="ORF">RRG08_044835</name>
</gene>
<feature type="region of interest" description="Disordered" evidence="1">
    <location>
        <begin position="1163"/>
        <end position="1345"/>
    </location>
</feature>
<dbReference type="InterPro" id="IPR000159">
    <property type="entry name" value="RA_dom"/>
</dbReference>
<dbReference type="CDD" id="cd22712">
    <property type="entry name" value="FHA_RADIL-like"/>
    <property type="match status" value="1"/>
</dbReference>
<feature type="domain" description="Dilute" evidence="4">
    <location>
        <begin position="781"/>
        <end position="1060"/>
    </location>
</feature>
<dbReference type="InterPro" id="IPR002710">
    <property type="entry name" value="Dilute_dom"/>
</dbReference>
<feature type="compositionally biased region" description="Low complexity" evidence="1">
    <location>
        <begin position="1256"/>
        <end position="1268"/>
    </location>
</feature>
<dbReference type="PROSITE" id="PS50106">
    <property type="entry name" value="PDZ"/>
    <property type="match status" value="1"/>
</dbReference>
<feature type="region of interest" description="Disordered" evidence="1">
    <location>
        <begin position="264"/>
        <end position="335"/>
    </location>
</feature>
<dbReference type="SMART" id="SM00228">
    <property type="entry name" value="PDZ"/>
    <property type="match status" value="1"/>
</dbReference>
<dbReference type="PANTHER" id="PTHR16027">
    <property type="entry name" value="DILUTE DOMAIN-CONTAINING PROTEIN YPR089W"/>
    <property type="match status" value="1"/>
</dbReference>
<dbReference type="SUPFAM" id="SSF54236">
    <property type="entry name" value="Ubiquitin-like"/>
    <property type="match status" value="2"/>
</dbReference>
<protein>
    <recommendedName>
        <fullName evidence="7">Ras-associating and dilute domain-containing protein</fullName>
    </recommendedName>
</protein>
<evidence type="ECO:0008006" key="7">
    <source>
        <dbReference type="Google" id="ProtNLM"/>
    </source>
</evidence>
<dbReference type="Pfam" id="PF00788">
    <property type="entry name" value="RA"/>
    <property type="match status" value="1"/>
</dbReference>
<dbReference type="Proteomes" id="UP001283361">
    <property type="component" value="Unassembled WGS sequence"/>
</dbReference>
<dbReference type="Gene3D" id="2.60.200.20">
    <property type="match status" value="1"/>
</dbReference>
<evidence type="ECO:0000256" key="1">
    <source>
        <dbReference type="SAM" id="MobiDB-lite"/>
    </source>
</evidence>
<feature type="compositionally biased region" description="Basic and acidic residues" evidence="1">
    <location>
        <begin position="195"/>
        <end position="204"/>
    </location>
</feature>